<evidence type="ECO:0000313" key="1">
    <source>
        <dbReference type="EMBL" id="OIQ63354.1"/>
    </source>
</evidence>
<reference evidence="1" key="1">
    <citation type="submission" date="2016-10" db="EMBL/GenBank/DDBJ databases">
        <title>Sequence of Gallionella enrichment culture.</title>
        <authorList>
            <person name="Poehlein A."/>
            <person name="Muehling M."/>
            <person name="Daniel R."/>
        </authorList>
    </citation>
    <scope>NUCLEOTIDE SEQUENCE</scope>
</reference>
<organism evidence="1">
    <name type="scientific">mine drainage metagenome</name>
    <dbReference type="NCBI Taxonomy" id="410659"/>
    <lineage>
        <taxon>unclassified sequences</taxon>
        <taxon>metagenomes</taxon>
        <taxon>ecological metagenomes</taxon>
    </lineage>
</organism>
<dbReference type="AlphaFoldDB" id="A0A1J5NX52"/>
<name>A0A1J5NX52_9ZZZZ</name>
<dbReference type="EMBL" id="MLJW01009079">
    <property type="protein sequence ID" value="OIQ63354.1"/>
    <property type="molecule type" value="Genomic_DNA"/>
</dbReference>
<sequence>MGKHIIVKGHRNVRAAIKAGVAAVPVKYVNDIGILNRGTLTTEEFVRKFVNKTTLLDWEQACGIKLPHPPPSRRGE</sequence>
<gene>
    <name evidence="1" type="ORF">GALL_551050</name>
</gene>
<protein>
    <submittedName>
        <fullName evidence="1">Uncharacterized protein</fullName>
    </submittedName>
</protein>
<proteinExistence type="predicted"/>
<accession>A0A1J5NX52</accession>
<comment type="caution">
    <text evidence="1">The sequence shown here is derived from an EMBL/GenBank/DDBJ whole genome shotgun (WGS) entry which is preliminary data.</text>
</comment>